<keyword evidence="1 10" id="KW-0540">Nuclease</keyword>
<comment type="caution">
    <text evidence="11">The sequence shown here is derived from an EMBL/GenBank/DDBJ whole genome shotgun (WGS) entry which is preliminary data.</text>
</comment>
<dbReference type="GO" id="GO:0046872">
    <property type="term" value="F:metal ion binding"/>
    <property type="evidence" value="ECO:0007669"/>
    <property type="project" value="UniProtKB-UniRule"/>
</dbReference>
<dbReference type="NCBIfam" id="TIGR03639">
    <property type="entry name" value="cas1_NMENI"/>
    <property type="match status" value="1"/>
</dbReference>
<dbReference type="Pfam" id="PF01867">
    <property type="entry name" value="Cas_Cas1"/>
    <property type="match status" value="1"/>
</dbReference>
<evidence type="ECO:0000313" key="12">
    <source>
        <dbReference type="Proteomes" id="UP000070497"/>
    </source>
</evidence>
<dbReference type="AlphaFoldDB" id="A0A139P5G9"/>
<dbReference type="GO" id="GO:0051607">
    <property type="term" value="P:defense response to virus"/>
    <property type="evidence" value="ECO:0007669"/>
    <property type="project" value="UniProtKB-UniRule"/>
</dbReference>
<evidence type="ECO:0000256" key="1">
    <source>
        <dbReference type="ARBA" id="ARBA00022722"/>
    </source>
</evidence>
<dbReference type="InterPro" id="IPR002729">
    <property type="entry name" value="CRISPR-assoc_Cas1"/>
</dbReference>
<name>A0A139P5G9_STROR</name>
<feature type="binding site" evidence="10">
    <location>
        <position position="208"/>
    </location>
    <ligand>
        <name>Mn(2+)</name>
        <dbReference type="ChEBI" id="CHEBI:29035"/>
    </ligand>
</feature>
<comment type="similarity">
    <text evidence="10">Belongs to the CRISPR-associated endonuclease Cas1 family.</text>
</comment>
<keyword evidence="5 10" id="KW-0460">Magnesium</keyword>
<dbReference type="GO" id="GO:0003677">
    <property type="term" value="F:DNA binding"/>
    <property type="evidence" value="ECO:0007669"/>
    <property type="project" value="UniProtKB-KW"/>
</dbReference>
<evidence type="ECO:0000256" key="6">
    <source>
        <dbReference type="ARBA" id="ARBA00023118"/>
    </source>
</evidence>
<keyword evidence="6 10" id="KW-0051">Antiviral defense</keyword>
<keyword evidence="3 10" id="KW-0255">Endonuclease</keyword>
<dbReference type="CDD" id="cd09720">
    <property type="entry name" value="Cas1_II"/>
    <property type="match status" value="1"/>
</dbReference>
<evidence type="ECO:0000256" key="8">
    <source>
        <dbReference type="ARBA" id="ARBA00023211"/>
    </source>
</evidence>
<comment type="cofactor">
    <cofactor evidence="10">
        <name>Mg(2+)</name>
        <dbReference type="ChEBI" id="CHEBI:18420"/>
    </cofactor>
    <cofactor evidence="10">
        <name>Mn(2+)</name>
        <dbReference type="ChEBI" id="CHEBI:29035"/>
    </cofactor>
</comment>
<accession>A0A139P5G9</accession>
<dbReference type="GO" id="GO:0043571">
    <property type="term" value="P:maintenance of CRISPR repeat elements"/>
    <property type="evidence" value="ECO:0007669"/>
    <property type="project" value="UniProtKB-UniRule"/>
</dbReference>
<evidence type="ECO:0000256" key="9">
    <source>
        <dbReference type="ARBA" id="ARBA00038592"/>
    </source>
</evidence>
<comment type="subunit">
    <text evidence="9 10">Homodimer, forms a heterotetramer with a Cas2 homodimer.</text>
</comment>
<keyword evidence="8 10" id="KW-0464">Manganese</keyword>
<evidence type="ECO:0000256" key="3">
    <source>
        <dbReference type="ARBA" id="ARBA00022759"/>
    </source>
</evidence>
<feature type="binding site" evidence="10">
    <location>
        <position position="149"/>
    </location>
    <ligand>
        <name>Mn(2+)</name>
        <dbReference type="ChEBI" id="CHEBI:29035"/>
    </ligand>
</feature>
<evidence type="ECO:0000256" key="10">
    <source>
        <dbReference type="HAMAP-Rule" id="MF_01470"/>
    </source>
</evidence>
<sequence>MTWRIVHICQSEKMQLKLDNLLIKKMGQDYVIPLSDISIIVAEGGETVVTLRLLSALSKYNIALIVCDNEHLPTGIYHSQNGHFRAYKKLQEQLLWTQEQKDKLWQIVTYFKINNQQDVLAMFEKNIECIQLLADYKDHIEYGDKTNREGHAAKVYFNELFGKKFVRLTQQETDVINAGLNYGYAIMRAQMARIISGYGLNPLIGIFHKNEYNQFNLVDDLMEPFRQIIDVWVYQNLRDEEYLKYEFRLALTDTLNAKIRYGKKLVL</sequence>
<evidence type="ECO:0000256" key="5">
    <source>
        <dbReference type="ARBA" id="ARBA00022842"/>
    </source>
</evidence>
<keyword evidence="2 10" id="KW-0479">Metal-binding</keyword>
<dbReference type="Gene3D" id="1.20.120.920">
    <property type="entry name" value="CRISPR-associated endonuclease Cas1, C-terminal domain"/>
    <property type="match status" value="1"/>
</dbReference>
<dbReference type="PATRIC" id="fig|1303.77.peg.512"/>
<protein>
    <recommendedName>
        <fullName evidence="10">CRISPR-associated endonuclease Cas1</fullName>
        <ecNumber evidence="10">3.1.-.-</ecNumber>
    </recommendedName>
</protein>
<dbReference type="InterPro" id="IPR050646">
    <property type="entry name" value="Cas1"/>
</dbReference>
<keyword evidence="4 10" id="KW-0378">Hydrolase</keyword>
<gene>
    <name evidence="10" type="primary">cas1</name>
    <name evidence="11" type="ORF">SORDD14_00448</name>
</gene>
<dbReference type="InterPro" id="IPR019855">
    <property type="entry name" value="CRISPR-assoc_Cas1_NMENI"/>
</dbReference>
<dbReference type="GO" id="GO:0004520">
    <property type="term" value="F:DNA endonuclease activity"/>
    <property type="evidence" value="ECO:0007669"/>
    <property type="project" value="InterPro"/>
</dbReference>
<evidence type="ECO:0000256" key="4">
    <source>
        <dbReference type="ARBA" id="ARBA00022801"/>
    </source>
</evidence>
<dbReference type="Proteomes" id="UP000070497">
    <property type="component" value="Unassembled WGS sequence"/>
</dbReference>
<keyword evidence="7 10" id="KW-0238">DNA-binding</keyword>
<proteinExistence type="inferred from homology"/>
<feature type="binding site" evidence="10">
    <location>
        <position position="223"/>
    </location>
    <ligand>
        <name>Mn(2+)</name>
        <dbReference type="ChEBI" id="CHEBI:29035"/>
    </ligand>
</feature>
<dbReference type="HAMAP" id="MF_01470">
    <property type="entry name" value="Cas1"/>
    <property type="match status" value="1"/>
</dbReference>
<dbReference type="EMBL" id="LQRI01000083">
    <property type="protein sequence ID" value="KXT83550.1"/>
    <property type="molecule type" value="Genomic_DNA"/>
</dbReference>
<dbReference type="InterPro" id="IPR042206">
    <property type="entry name" value="CRISPR-assoc_Cas1_C"/>
</dbReference>
<reference evidence="11 12" key="1">
    <citation type="submission" date="2016-01" db="EMBL/GenBank/DDBJ databases">
        <title>Highly variable Streptococcus oralis are common among viridans streptococci isolated from primates.</title>
        <authorList>
            <person name="Denapaite D."/>
            <person name="Rieger M."/>
            <person name="Koendgen S."/>
            <person name="Brueckner R."/>
            <person name="Ochigava I."/>
            <person name="Kappeler P."/>
            <person name="Maetz-Rensing K."/>
            <person name="Leendertz F."/>
            <person name="Hakenbeck R."/>
        </authorList>
    </citation>
    <scope>NUCLEOTIDE SEQUENCE [LARGE SCALE GENOMIC DNA]</scope>
    <source>
        <strain evidence="11 12">DD14</strain>
    </source>
</reference>
<dbReference type="PANTHER" id="PTHR34353">
    <property type="entry name" value="CRISPR-ASSOCIATED ENDONUCLEASE CAS1 1"/>
    <property type="match status" value="1"/>
</dbReference>
<dbReference type="PANTHER" id="PTHR34353:SF2">
    <property type="entry name" value="CRISPR-ASSOCIATED ENDONUCLEASE CAS1 1"/>
    <property type="match status" value="1"/>
</dbReference>
<dbReference type="GO" id="GO:0016787">
    <property type="term" value="F:hydrolase activity"/>
    <property type="evidence" value="ECO:0007669"/>
    <property type="project" value="UniProtKB-KW"/>
</dbReference>
<organism evidence="11 12">
    <name type="scientific">Streptococcus oralis</name>
    <dbReference type="NCBI Taxonomy" id="1303"/>
    <lineage>
        <taxon>Bacteria</taxon>
        <taxon>Bacillati</taxon>
        <taxon>Bacillota</taxon>
        <taxon>Bacilli</taxon>
        <taxon>Lactobacillales</taxon>
        <taxon>Streptococcaceae</taxon>
        <taxon>Streptococcus</taxon>
    </lineage>
</organism>
<evidence type="ECO:0000256" key="2">
    <source>
        <dbReference type="ARBA" id="ARBA00022723"/>
    </source>
</evidence>
<dbReference type="EC" id="3.1.-.-" evidence="10"/>
<dbReference type="NCBIfam" id="TIGR00287">
    <property type="entry name" value="cas1"/>
    <property type="match status" value="1"/>
</dbReference>
<comment type="function">
    <text evidence="10">CRISPR (clustered regularly interspaced short palindromic repeat), is an adaptive immune system that provides protection against mobile genetic elements (viruses, transposable elements and conjugative plasmids). CRISPR clusters contain spacers, sequences complementary to antecedent mobile elements, and target invading nucleic acids. CRISPR clusters are transcribed and processed into CRISPR RNA (crRNA). Acts as a dsDNA endonuclease. Involved in the integration of spacer DNA into the CRISPR cassette.</text>
</comment>
<evidence type="ECO:0000256" key="7">
    <source>
        <dbReference type="ARBA" id="ARBA00023125"/>
    </source>
</evidence>
<evidence type="ECO:0000313" key="11">
    <source>
        <dbReference type="EMBL" id="KXT83550.1"/>
    </source>
</evidence>